<comment type="catalytic activity">
    <reaction evidence="1">
        <text>adenosylcob(III)inamide + ATP = adenosylcob(III)inamide phosphate + ADP + H(+)</text>
        <dbReference type="Rhea" id="RHEA:15769"/>
        <dbReference type="ChEBI" id="CHEBI:2480"/>
        <dbReference type="ChEBI" id="CHEBI:15378"/>
        <dbReference type="ChEBI" id="CHEBI:30616"/>
        <dbReference type="ChEBI" id="CHEBI:58502"/>
        <dbReference type="ChEBI" id="CHEBI:456216"/>
        <dbReference type="EC" id="2.7.1.156"/>
    </reaction>
</comment>
<comment type="pathway">
    <text evidence="6">Cofactor biosynthesis; adenosylcobalamin biosynthesis; adenosylcobalamin from cob(II)yrinate a,c-diamide: step 5/7.</text>
</comment>
<comment type="pathway">
    <text evidence="5">Cofactor biosynthesis; adenosylcobalamin biosynthesis; adenosylcobalamin from cob(II)yrinate a,c-diamide: step 6/7.</text>
</comment>
<evidence type="ECO:0000256" key="4">
    <source>
        <dbReference type="ARBA" id="ARBA00003889"/>
    </source>
</evidence>
<dbReference type="SUPFAM" id="SSF52540">
    <property type="entry name" value="P-loop containing nucleoside triphosphate hydrolases"/>
    <property type="match status" value="1"/>
</dbReference>
<dbReference type="InterPro" id="IPR003203">
    <property type="entry name" value="CobU/CobP"/>
</dbReference>
<accession>A0A6S6MBY0</accession>
<evidence type="ECO:0000256" key="15">
    <source>
        <dbReference type="ARBA" id="ARBA00023134"/>
    </source>
</evidence>
<keyword evidence="14" id="KW-0067">ATP-binding</keyword>
<evidence type="ECO:0000256" key="3">
    <source>
        <dbReference type="ARBA" id="ARBA00001522"/>
    </source>
</evidence>
<evidence type="ECO:0000256" key="6">
    <source>
        <dbReference type="ARBA" id="ARBA00005159"/>
    </source>
</evidence>
<evidence type="ECO:0000256" key="1">
    <source>
        <dbReference type="ARBA" id="ARBA00000312"/>
    </source>
</evidence>
<dbReference type="NCBIfam" id="NF004469">
    <property type="entry name" value="PRK05800.1"/>
    <property type="match status" value="1"/>
</dbReference>
<dbReference type="PANTHER" id="PTHR34848:SF1">
    <property type="entry name" value="BIFUNCTIONAL ADENOSYLCOBALAMIN BIOSYNTHESIS PROTEIN COBU"/>
    <property type="match status" value="1"/>
</dbReference>
<dbReference type="GO" id="GO:0005524">
    <property type="term" value="F:ATP binding"/>
    <property type="evidence" value="ECO:0007669"/>
    <property type="project" value="UniProtKB-KW"/>
</dbReference>
<evidence type="ECO:0000313" key="20">
    <source>
        <dbReference type="EMBL" id="BCG48955.1"/>
    </source>
</evidence>
<gene>
    <name evidence="20" type="ORF">GEOBRER4_n3851</name>
</gene>
<dbReference type="UniPathway" id="UPA00148">
    <property type="reaction ID" value="UER00236"/>
</dbReference>
<sequence length="174" mass="19074">MSKVVLVTGGSRSGKSRFAETLALGYPAMRGYLATAEAGDAEMAERIARHQGRRGEEWHTMEEPLQVEEKVRANDGRFQVILLDCVTLWLSNLLFSCEGGAAEALSRVERFTESFKSLQTPLVIVTNEVGMGIVPEHPLSRTFRDLSGEANELIAARADEVHVCFAGLPLKLKG</sequence>
<dbReference type="GO" id="GO:0009236">
    <property type="term" value="P:cobalamin biosynthetic process"/>
    <property type="evidence" value="ECO:0007669"/>
    <property type="project" value="UniProtKB-UniPathway"/>
</dbReference>
<dbReference type="RefSeq" id="WP_185243545.1">
    <property type="nucleotide sequence ID" value="NZ_AP023213.1"/>
</dbReference>
<dbReference type="Gene3D" id="3.40.50.300">
    <property type="entry name" value="P-loop containing nucleotide triphosphate hydrolases"/>
    <property type="match status" value="1"/>
</dbReference>
<dbReference type="AlphaFoldDB" id="A0A6S6MBY0"/>
<evidence type="ECO:0000256" key="16">
    <source>
        <dbReference type="ARBA" id="ARBA00029570"/>
    </source>
</evidence>
<dbReference type="GO" id="GO:0005525">
    <property type="term" value="F:GTP binding"/>
    <property type="evidence" value="ECO:0007669"/>
    <property type="project" value="UniProtKB-KW"/>
</dbReference>
<protein>
    <recommendedName>
        <fullName evidence="16">Adenosylcobinamide kinase</fullName>
        <ecNumber evidence="8">2.7.1.156</ecNumber>
        <ecNumber evidence="9">2.7.7.62</ecNumber>
    </recommendedName>
    <alternativeName>
        <fullName evidence="17">Adenosylcobinamide-phosphate guanylyltransferase</fullName>
    </alternativeName>
</protein>
<dbReference type="EMBL" id="AP023213">
    <property type="protein sequence ID" value="BCG48955.1"/>
    <property type="molecule type" value="Genomic_DNA"/>
</dbReference>
<dbReference type="KEGG" id="gbn:GEOBRER4_37050"/>
<reference evidence="20 21" key="1">
    <citation type="submission" date="2020-06" db="EMBL/GenBank/DDBJ databases">
        <title>Interaction of electrochemicaly active bacteria, Geobacter bremensis R4 on different carbon anode.</title>
        <authorList>
            <person name="Meng L."/>
            <person name="Yoshida N."/>
        </authorList>
    </citation>
    <scope>NUCLEOTIDE SEQUENCE [LARGE SCALE GENOMIC DNA]</scope>
    <source>
        <strain evidence="20 21">R4</strain>
    </source>
</reference>
<evidence type="ECO:0000256" key="7">
    <source>
        <dbReference type="ARBA" id="ARBA00007490"/>
    </source>
</evidence>
<dbReference type="CDD" id="cd00544">
    <property type="entry name" value="CobU"/>
    <property type="match status" value="1"/>
</dbReference>
<dbReference type="EC" id="2.7.7.62" evidence="9"/>
<evidence type="ECO:0000256" key="11">
    <source>
        <dbReference type="ARBA" id="ARBA00022679"/>
    </source>
</evidence>
<evidence type="ECO:0000313" key="21">
    <source>
        <dbReference type="Proteomes" id="UP000515472"/>
    </source>
</evidence>
<evidence type="ECO:0000256" key="9">
    <source>
        <dbReference type="ARBA" id="ARBA00012523"/>
    </source>
</evidence>
<comment type="function">
    <text evidence="4">Catalyzes ATP-dependent phosphorylation of adenosylcobinamide and addition of GMP to adenosylcobinamide phosphate.</text>
</comment>
<dbReference type="EC" id="2.7.1.156" evidence="8"/>
<evidence type="ECO:0000256" key="14">
    <source>
        <dbReference type="ARBA" id="ARBA00022840"/>
    </source>
</evidence>
<comment type="similarity">
    <text evidence="7">Belongs to the CobU/CobP family.</text>
</comment>
<evidence type="ECO:0000256" key="17">
    <source>
        <dbReference type="ARBA" id="ARBA00030571"/>
    </source>
</evidence>
<comment type="catalytic activity">
    <reaction evidence="3">
        <text>adenosylcob(III)inamide + GTP = adenosylcob(III)inamide phosphate + GDP + H(+)</text>
        <dbReference type="Rhea" id="RHEA:15765"/>
        <dbReference type="ChEBI" id="CHEBI:2480"/>
        <dbReference type="ChEBI" id="CHEBI:15378"/>
        <dbReference type="ChEBI" id="CHEBI:37565"/>
        <dbReference type="ChEBI" id="CHEBI:58189"/>
        <dbReference type="ChEBI" id="CHEBI:58502"/>
        <dbReference type="EC" id="2.7.1.156"/>
    </reaction>
</comment>
<proteinExistence type="inferred from homology"/>
<dbReference type="PANTHER" id="PTHR34848">
    <property type="match status" value="1"/>
</dbReference>
<keyword evidence="11 20" id="KW-0808">Transferase</keyword>
<evidence type="ECO:0000256" key="5">
    <source>
        <dbReference type="ARBA" id="ARBA00004692"/>
    </source>
</evidence>
<evidence type="ECO:0000256" key="13">
    <source>
        <dbReference type="ARBA" id="ARBA00022777"/>
    </source>
</evidence>
<keyword evidence="13 20" id="KW-0418">Kinase</keyword>
<evidence type="ECO:0000256" key="12">
    <source>
        <dbReference type="ARBA" id="ARBA00022741"/>
    </source>
</evidence>
<evidence type="ECO:0000256" key="8">
    <source>
        <dbReference type="ARBA" id="ARBA00012016"/>
    </source>
</evidence>
<keyword evidence="20" id="KW-0548">Nucleotidyltransferase</keyword>
<evidence type="ECO:0000256" key="18">
    <source>
        <dbReference type="PIRSR" id="PIRSR006135-1"/>
    </source>
</evidence>
<evidence type="ECO:0000256" key="10">
    <source>
        <dbReference type="ARBA" id="ARBA00022573"/>
    </source>
</evidence>
<organism evidence="20 21">
    <name type="scientific">Citrifermentans bremense</name>
    <dbReference type="NCBI Taxonomy" id="60035"/>
    <lineage>
        <taxon>Bacteria</taxon>
        <taxon>Pseudomonadati</taxon>
        <taxon>Thermodesulfobacteriota</taxon>
        <taxon>Desulfuromonadia</taxon>
        <taxon>Geobacterales</taxon>
        <taxon>Geobacteraceae</taxon>
        <taxon>Citrifermentans</taxon>
    </lineage>
</organism>
<dbReference type="InterPro" id="IPR027417">
    <property type="entry name" value="P-loop_NTPase"/>
</dbReference>
<dbReference type="Pfam" id="PF02283">
    <property type="entry name" value="CobU"/>
    <property type="match status" value="1"/>
</dbReference>
<comment type="catalytic activity">
    <reaction evidence="2">
        <text>adenosylcob(III)inamide phosphate + GTP + H(+) = adenosylcob(III)inamide-GDP + diphosphate</text>
        <dbReference type="Rhea" id="RHEA:22712"/>
        <dbReference type="ChEBI" id="CHEBI:15378"/>
        <dbReference type="ChEBI" id="CHEBI:33019"/>
        <dbReference type="ChEBI" id="CHEBI:37565"/>
        <dbReference type="ChEBI" id="CHEBI:58502"/>
        <dbReference type="ChEBI" id="CHEBI:60487"/>
        <dbReference type="EC" id="2.7.7.62"/>
    </reaction>
</comment>
<evidence type="ECO:0000256" key="19">
    <source>
        <dbReference type="PIRSR" id="PIRSR006135-2"/>
    </source>
</evidence>
<evidence type="ECO:0000256" key="2">
    <source>
        <dbReference type="ARBA" id="ARBA00000711"/>
    </source>
</evidence>
<feature type="binding site" evidence="19">
    <location>
        <position position="84"/>
    </location>
    <ligand>
        <name>GTP</name>
        <dbReference type="ChEBI" id="CHEBI:37565"/>
    </ligand>
</feature>
<dbReference type="PIRSF" id="PIRSF006135">
    <property type="entry name" value="CobU"/>
    <property type="match status" value="1"/>
</dbReference>
<dbReference type="Proteomes" id="UP000515472">
    <property type="component" value="Chromosome"/>
</dbReference>
<feature type="binding site" evidence="19">
    <location>
        <begin position="34"/>
        <end position="36"/>
    </location>
    <ligand>
        <name>GTP</name>
        <dbReference type="ChEBI" id="CHEBI:37565"/>
    </ligand>
</feature>
<dbReference type="GO" id="GO:0043752">
    <property type="term" value="F:adenosylcobinamide kinase activity"/>
    <property type="evidence" value="ECO:0007669"/>
    <property type="project" value="UniProtKB-EC"/>
</dbReference>
<name>A0A6S6MBY0_9BACT</name>
<feature type="binding site" evidence="19">
    <location>
        <begin position="9"/>
        <end position="16"/>
    </location>
    <ligand>
        <name>GTP</name>
        <dbReference type="ChEBI" id="CHEBI:37565"/>
    </ligand>
</feature>
<feature type="active site" description="GMP-histidine intermediate" evidence="18">
    <location>
        <position position="50"/>
    </location>
</feature>
<keyword evidence="10" id="KW-0169">Cobalamin biosynthesis</keyword>
<keyword evidence="15 19" id="KW-0342">GTP-binding</keyword>
<feature type="binding site" evidence="19">
    <location>
        <position position="62"/>
    </location>
    <ligand>
        <name>GTP</name>
        <dbReference type="ChEBI" id="CHEBI:37565"/>
    </ligand>
</feature>
<dbReference type="GO" id="GO:0008820">
    <property type="term" value="F:cobinamide phosphate guanylyltransferase activity"/>
    <property type="evidence" value="ECO:0007669"/>
    <property type="project" value="UniProtKB-EC"/>
</dbReference>
<keyword evidence="12 19" id="KW-0547">Nucleotide-binding</keyword>
<keyword evidence="21" id="KW-1185">Reference proteome</keyword>